<dbReference type="PANTHER" id="PTHR30006">
    <property type="entry name" value="THIAMINE-BINDING PERIPLASMIC PROTEIN-RELATED"/>
    <property type="match status" value="1"/>
</dbReference>
<feature type="chain" id="PRO_5011432786" evidence="3">
    <location>
        <begin position="24"/>
        <end position="327"/>
    </location>
</feature>
<proteinExistence type="predicted"/>
<dbReference type="AlphaFoldDB" id="A0A1G9H9P3"/>
<keyword evidence="1 3" id="KW-0732">Signal</keyword>
<dbReference type="STRING" id="48727.SAMN05192555_102399"/>
<dbReference type="Gene3D" id="3.40.190.10">
    <property type="entry name" value="Periplasmic binding protein-like II"/>
    <property type="match status" value="2"/>
</dbReference>
<evidence type="ECO:0000256" key="3">
    <source>
        <dbReference type="SAM" id="SignalP"/>
    </source>
</evidence>
<dbReference type="InterPro" id="IPR026045">
    <property type="entry name" value="Ferric-bd"/>
</dbReference>
<keyword evidence="2" id="KW-0479">Metal-binding</keyword>
<dbReference type="GO" id="GO:0046872">
    <property type="term" value="F:metal ion binding"/>
    <property type="evidence" value="ECO:0007669"/>
    <property type="project" value="UniProtKB-KW"/>
</dbReference>
<sequence length="327" mass="35987">MKTLTLLAAATALSAGMTSAAWAEPSGTVTFYSSMQLDVVEPIIEAFEERHPEIEIDLLYSGSVELEQRIFSEIEAGRLRADVIWAANPALFLNLKEQGWLAAHDSEHKHAIPEDLRDEDDMFFAGRVHHMGIGYNTNMVSEDEVPRTWEAFLEWGPQAASASPLHSGTNFNMLGAFTQNDELGFEWYERAREAGMQVVRGTGDVTRGVVSGEFAVIKGIDYIMAGQAAEGAPVAFSFPEDGVLALPSPLAVTAESENDAAARVFLDFILSEEGQQVLVDKFFMPVRTDVEPPTGLPSGDAINALEIDYDWMAENGDELRERFSELY</sequence>
<dbReference type="SUPFAM" id="SSF53850">
    <property type="entry name" value="Periplasmic binding protein-like II"/>
    <property type="match status" value="1"/>
</dbReference>
<evidence type="ECO:0000313" key="4">
    <source>
        <dbReference type="EMBL" id="SDL09731.1"/>
    </source>
</evidence>
<dbReference type="PIRSF" id="PIRSF002825">
    <property type="entry name" value="CfbpA"/>
    <property type="match status" value="1"/>
</dbReference>
<dbReference type="OrthoDB" id="8673316at2"/>
<dbReference type="RefSeq" id="WP_089657234.1">
    <property type="nucleotide sequence ID" value="NZ_FNGH01000002.1"/>
</dbReference>
<dbReference type="Pfam" id="PF01547">
    <property type="entry name" value="SBP_bac_1"/>
    <property type="match status" value="1"/>
</dbReference>
<dbReference type="EMBL" id="FNGH01000002">
    <property type="protein sequence ID" value="SDL09731.1"/>
    <property type="molecule type" value="Genomic_DNA"/>
</dbReference>
<protein>
    <submittedName>
        <fullName evidence="4">Iron(III) transport system substrate-binding protein</fullName>
    </submittedName>
</protein>
<reference evidence="5" key="1">
    <citation type="submission" date="2016-10" db="EMBL/GenBank/DDBJ databases">
        <authorList>
            <person name="Varghese N."/>
            <person name="Submissions S."/>
        </authorList>
    </citation>
    <scope>NUCLEOTIDE SEQUENCE [LARGE SCALE GENOMIC DNA]</scope>
    <source>
        <strain evidence="5">AAP</strain>
    </source>
</reference>
<evidence type="ECO:0000256" key="1">
    <source>
        <dbReference type="ARBA" id="ARBA00022729"/>
    </source>
</evidence>
<keyword evidence="5" id="KW-1185">Reference proteome</keyword>
<feature type="signal peptide" evidence="3">
    <location>
        <begin position="1"/>
        <end position="23"/>
    </location>
</feature>
<organism evidence="4 5">
    <name type="scientific">Franzmannia pantelleriensis</name>
    <dbReference type="NCBI Taxonomy" id="48727"/>
    <lineage>
        <taxon>Bacteria</taxon>
        <taxon>Pseudomonadati</taxon>
        <taxon>Pseudomonadota</taxon>
        <taxon>Gammaproteobacteria</taxon>
        <taxon>Oceanospirillales</taxon>
        <taxon>Halomonadaceae</taxon>
        <taxon>Franzmannia</taxon>
    </lineage>
</organism>
<feature type="binding site" evidence="2">
    <location>
        <position position="222"/>
    </location>
    <ligand>
        <name>Fe cation</name>
        <dbReference type="ChEBI" id="CHEBI:24875"/>
    </ligand>
</feature>
<name>A0A1G9H9P3_9GAMM</name>
<accession>A0A1G9H9P3</accession>
<evidence type="ECO:0000313" key="5">
    <source>
        <dbReference type="Proteomes" id="UP000199107"/>
    </source>
</evidence>
<dbReference type="Proteomes" id="UP000199107">
    <property type="component" value="Unassembled WGS sequence"/>
</dbReference>
<dbReference type="InterPro" id="IPR006059">
    <property type="entry name" value="SBP"/>
</dbReference>
<gene>
    <name evidence="4" type="ORF">SAMN05192555_102399</name>
</gene>
<evidence type="ECO:0000256" key="2">
    <source>
        <dbReference type="PIRSR" id="PIRSR002825-1"/>
    </source>
</evidence>
<keyword evidence="2" id="KW-0408">Iron</keyword>